<proteinExistence type="predicted"/>
<dbReference type="OrthoDB" id="9803925at2"/>
<dbReference type="InterPro" id="IPR013520">
    <property type="entry name" value="Ribonucl_H"/>
</dbReference>
<dbReference type="PANTHER" id="PTHR30231">
    <property type="entry name" value="DNA POLYMERASE III SUBUNIT EPSILON"/>
    <property type="match status" value="1"/>
</dbReference>
<evidence type="ECO:0000256" key="3">
    <source>
        <dbReference type="ARBA" id="ARBA00022839"/>
    </source>
</evidence>
<evidence type="ECO:0000313" key="6">
    <source>
        <dbReference type="Proteomes" id="UP000095185"/>
    </source>
</evidence>
<dbReference type="Proteomes" id="UP000095185">
    <property type="component" value="Chromosome"/>
</dbReference>
<keyword evidence="1" id="KW-0540">Nuclease</keyword>
<dbReference type="GO" id="GO:0006259">
    <property type="term" value="P:DNA metabolic process"/>
    <property type="evidence" value="ECO:0007669"/>
    <property type="project" value="UniProtKB-ARBA"/>
</dbReference>
<dbReference type="Gene3D" id="3.30.420.10">
    <property type="entry name" value="Ribonuclease H-like superfamily/Ribonuclease H"/>
    <property type="match status" value="1"/>
</dbReference>
<dbReference type="KEGG" id="clz:BIU88_12025"/>
<dbReference type="SUPFAM" id="SSF53098">
    <property type="entry name" value="Ribonuclease H-like"/>
    <property type="match status" value="1"/>
</dbReference>
<protein>
    <submittedName>
        <fullName evidence="5">DNA polymerase III subunit epsilon</fullName>
    </submittedName>
</protein>
<feature type="domain" description="Exonuclease" evidence="4">
    <location>
        <begin position="3"/>
        <end position="187"/>
    </location>
</feature>
<accession>A0A1D8D3B7</accession>
<dbReference type="EMBL" id="CP017305">
    <property type="protein sequence ID" value="AOS85121.1"/>
    <property type="molecule type" value="Genomic_DNA"/>
</dbReference>
<keyword evidence="3" id="KW-0269">Exonuclease</keyword>
<dbReference type="InterPro" id="IPR012337">
    <property type="entry name" value="RNaseH-like_sf"/>
</dbReference>
<name>A0A1D8D3B7_CHLLM</name>
<evidence type="ECO:0000259" key="4">
    <source>
        <dbReference type="SMART" id="SM00479"/>
    </source>
</evidence>
<dbReference type="Pfam" id="PF00929">
    <property type="entry name" value="RNase_T"/>
    <property type="match status" value="1"/>
</dbReference>
<dbReference type="CDD" id="cd06127">
    <property type="entry name" value="DEDDh"/>
    <property type="match status" value="1"/>
</dbReference>
<evidence type="ECO:0000256" key="1">
    <source>
        <dbReference type="ARBA" id="ARBA00022722"/>
    </source>
</evidence>
<dbReference type="PANTHER" id="PTHR30231:SF4">
    <property type="entry name" value="PROTEIN NEN2"/>
    <property type="match status" value="1"/>
</dbReference>
<dbReference type="STRING" id="274537.BIU88_12025"/>
<dbReference type="GO" id="GO:0003676">
    <property type="term" value="F:nucleic acid binding"/>
    <property type="evidence" value="ECO:0007669"/>
    <property type="project" value="InterPro"/>
</dbReference>
<dbReference type="InterPro" id="IPR036397">
    <property type="entry name" value="RNaseH_sf"/>
</dbReference>
<gene>
    <name evidence="5" type="ORF">BIU88_12025</name>
</gene>
<dbReference type="SMART" id="SM00479">
    <property type="entry name" value="EXOIII"/>
    <property type="match status" value="1"/>
</dbReference>
<evidence type="ECO:0000313" key="5">
    <source>
        <dbReference type="EMBL" id="AOS85121.1"/>
    </source>
</evidence>
<evidence type="ECO:0000256" key="2">
    <source>
        <dbReference type="ARBA" id="ARBA00022801"/>
    </source>
</evidence>
<organism evidence="5 6">
    <name type="scientific">Chlorobaculum limnaeum</name>
    <dbReference type="NCBI Taxonomy" id="274537"/>
    <lineage>
        <taxon>Bacteria</taxon>
        <taxon>Pseudomonadati</taxon>
        <taxon>Chlorobiota</taxon>
        <taxon>Chlorobiia</taxon>
        <taxon>Chlorobiales</taxon>
        <taxon>Chlorobiaceae</taxon>
        <taxon>Chlorobaculum</taxon>
    </lineage>
</organism>
<sequence length="187" mass="21704">MKKILWFDVETTGVDSDRHGIIQFAAIVEIDGELVDTLEIKMQPHQGALISEDALVVNGVSREEIQGFMPHDEAYGKIDSFLAQYVSRFDRKDKFYPAGYNVQFDLDFLNKMFRRYDQYGIGSFVNWKRIDLLPLLYYMDYLDKIALENYKLQTVCAHFGVELNSAHDAMSDIKATREVMRCIEGYM</sequence>
<keyword evidence="2" id="KW-0378">Hydrolase</keyword>
<dbReference type="AlphaFoldDB" id="A0A1D8D3B7"/>
<dbReference type="GO" id="GO:0008408">
    <property type="term" value="F:3'-5' exonuclease activity"/>
    <property type="evidence" value="ECO:0007669"/>
    <property type="project" value="TreeGrafter"/>
</dbReference>
<keyword evidence="6" id="KW-1185">Reference proteome</keyword>
<reference evidence="5" key="1">
    <citation type="submission" date="2016-09" db="EMBL/GenBank/DDBJ databases">
        <title>Genome sequence of Chlorobaculum limnaeum.</title>
        <authorList>
            <person name="Liu Z."/>
            <person name="Tank M."/>
            <person name="Bryant D.A."/>
        </authorList>
    </citation>
    <scope>NUCLEOTIDE SEQUENCE [LARGE SCALE GENOMIC DNA]</scope>
    <source>
        <strain evidence="5">DSM 1677</strain>
    </source>
</reference>